<keyword evidence="4" id="KW-1185">Reference proteome</keyword>
<dbReference type="InterPro" id="IPR021139">
    <property type="entry name" value="NYN"/>
</dbReference>
<comment type="caution">
    <text evidence="3">The sequence shown here is derived from an EMBL/GenBank/DDBJ whole genome shotgun (WGS) entry which is preliminary data.</text>
</comment>
<evidence type="ECO:0000259" key="2">
    <source>
        <dbReference type="Pfam" id="PF01936"/>
    </source>
</evidence>
<feature type="compositionally biased region" description="Basic and acidic residues" evidence="1">
    <location>
        <begin position="185"/>
        <end position="195"/>
    </location>
</feature>
<evidence type="ECO:0000313" key="4">
    <source>
        <dbReference type="Proteomes" id="UP000287352"/>
    </source>
</evidence>
<dbReference type="GO" id="GO:0004540">
    <property type="term" value="F:RNA nuclease activity"/>
    <property type="evidence" value="ECO:0007669"/>
    <property type="project" value="InterPro"/>
</dbReference>
<accession>A0A402A0I6</accession>
<evidence type="ECO:0000256" key="1">
    <source>
        <dbReference type="SAM" id="MobiDB-lite"/>
    </source>
</evidence>
<dbReference type="PANTHER" id="PTHR35811:SF1">
    <property type="entry name" value="HTH OST-TYPE DOMAIN-CONTAINING PROTEIN"/>
    <property type="match status" value="1"/>
</dbReference>
<gene>
    <name evidence="3" type="ORF">KTT_23800</name>
</gene>
<protein>
    <recommendedName>
        <fullName evidence="2">NYN domain-containing protein</fullName>
    </recommendedName>
</protein>
<dbReference type="Proteomes" id="UP000287352">
    <property type="component" value="Unassembled WGS sequence"/>
</dbReference>
<dbReference type="Gene3D" id="3.40.50.1010">
    <property type="entry name" value="5'-nuclease"/>
    <property type="match status" value="1"/>
</dbReference>
<dbReference type="CDD" id="cd11297">
    <property type="entry name" value="PIN_LabA-like_N_1"/>
    <property type="match status" value="1"/>
</dbReference>
<proteinExistence type="predicted"/>
<dbReference type="PANTHER" id="PTHR35811">
    <property type="entry name" value="SLR1870 PROTEIN"/>
    <property type="match status" value="1"/>
</dbReference>
<dbReference type="RefSeq" id="WP_161975436.1">
    <property type="nucleotide sequence ID" value="NZ_BIFR01000001.1"/>
</dbReference>
<feature type="region of interest" description="Disordered" evidence="1">
    <location>
        <begin position="171"/>
        <end position="224"/>
    </location>
</feature>
<name>A0A402A0I6_9CHLR</name>
<reference evidence="4" key="1">
    <citation type="submission" date="2018-12" db="EMBL/GenBank/DDBJ databases">
        <title>Tengunoibacter tsumagoiensis gen. nov., sp. nov., Dictyobacter kobayashii sp. nov., D. alpinus sp. nov., and D. joshuensis sp. nov. and description of Dictyobacteraceae fam. nov. within the order Ktedonobacterales isolated from Tengu-no-mugimeshi.</title>
        <authorList>
            <person name="Wang C.M."/>
            <person name="Zheng Y."/>
            <person name="Sakai Y."/>
            <person name="Toyoda A."/>
            <person name="Minakuchi Y."/>
            <person name="Abe K."/>
            <person name="Yokota A."/>
            <person name="Yabe S."/>
        </authorList>
    </citation>
    <scope>NUCLEOTIDE SEQUENCE [LARGE SCALE GENOMIC DNA]</scope>
    <source>
        <strain evidence="4">Uno3</strain>
    </source>
</reference>
<evidence type="ECO:0000313" key="3">
    <source>
        <dbReference type="EMBL" id="GCE12521.1"/>
    </source>
</evidence>
<sequence length="315" mass="34457">MQNIQRPPSLMVELLSMRCSHVASSGPLVAILIDGDNVQLSEAKLVEILQAAEMKGQVVARHVYGSWATSIQSGWTDLLLKYAFTPKCHIATPKKNATDIALAVDAIDLFYQGITHFFLASSDSDFLPLIHRLRMNNCYVISVSDPAKNASLSLACNGTIPLTHIKQKVLAPSAEQPSARSKKKTNVEKKSEPTKKAPTKKAASVIQKKPKNQPAVASTPKVLKPLDDPGLTQEIKSAFLAVTAHKIPKTALLVDIVKELRARSTTLRPKDYGENSLLFLVKAKSDLFAFQPVEKDGRIMDEVSLHESNADEVTQ</sequence>
<feature type="domain" description="NYN" evidence="2">
    <location>
        <begin position="29"/>
        <end position="162"/>
    </location>
</feature>
<dbReference type="Pfam" id="PF01936">
    <property type="entry name" value="NYN"/>
    <property type="match status" value="1"/>
</dbReference>
<dbReference type="EMBL" id="BIFR01000001">
    <property type="protein sequence ID" value="GCE12521.1"/>
    <property type="molecule type" value="Genomic_DNA"/>
</dbReference>
<dbReference type="AlphaFoldDB" id="A0A402A0I6"/>
<organism evidence="3 4">
    <name type="scientific">Tengunoibacter tsumagoiensis</name>
    <dbReference type="NCBI Taxonomy" id="2014871"/>
    <lineage>
        <taxon>Bacteria</taxon>
        <taxon>Bacillati</taxon>
        <taxon>Chloroflexota</taxon>
        <taxon>Ktedonobacteria</taxon>
        <taxon>Ktedonobacterales</taxon>
        <taxon>Dictyobacteraceae</taxon>
        <taxon>Tengunoibacter</taxon>
    </lineage>
</organism>